<proteinExistence type="predicted"/>
<evidence type="ECO:0000256" key="1">
    <source>
        <dbReference type="SAM" id="MobiDB-lite"/>
    </source>
</evidence>
<accession>A0A1Q3EAE4</accession>
<reference evidence="2 3" key="1">
    <citation type="submission" date="2016-08" db="EMBL/GenBank/DDBJ databases">
        <authorList>
            <consortium name="Lentinula edodes genome sequencing consortium"/>
            <person name="Sakamoto Y."/>
            <person name="Nakade K."/>
            <person name="Sato S."/>
            <person name="Yoshida Y."/>
            <person name="Miyazaki K."/>
            <person name="Natsume S."/>
            <person name="Konno N."/>
        </authorList>
    </citation>
    <scope>NUCLEOTIDE SEQUENCE [LARGE SCALE GENOMIC DNA]</scope>
    <source>
        <strain evidence="2 3">NBRC 111202</strain>
    </source>
</reference>
<dbReference type="Proteomes" id="UP000188533">
    <property type="component" value="Unassembled WGS sequence"/>
</dbReference>
<sequence length="134" mass="15074">MRRRMLEDKKCSRRTRPLHTQLINFWGRILATIPNFFTSCWLKFLVNAVYPEKYRLRGKNDNNLIYSWVSSLSGGGKDKNFPPSCSAKTLRTLLSSSVSGVKRADFGTVEREPLKGPASPVKQSPVQSAGITVL</sequence>
<evidence type="ECO:0000313" key="3">
    <source>
        <dbReference type="Proteomes" id="UP000188533"/>
    </source>
</evidence>
<name>A0A1Q3EAE4_LENED</name>
<organism evidence="2 3">
    <name type="scientific">Lentinula edodes</name>
    <name type="common">Shiitake mushroom</name>
    <name type="synonym">Lentinus edodes</name>
    <dbReference type="NCBI Taxonomy" id="5353"/>
    <lineage>
        <taxon>Eukaryota</taxon>
        <taxon>Fungi</taxon>
        <taxon>Dikarya</taxon>
        <taxon>Basidiomycota</taxon>
        <taxon>Agaricomycotina</taxon>
        <taxon>Agaricomycetes</taxon>
        <taxon>Agaricomycetidae</taxon>
        <taxon>Agaricales</taxon>
        <taxon>Marasmiineae</taxon>
        <taxon>Omphalotaceae</taxon>
        <taxon>Lentinula</taxon>
    </lineage>
</organism>
<reference evidence="2 3" key="2">
    <citation type="submission" date="2017-02" db="EMBL/GenBank/DDBJ databases">
        <title>A genome survey and senescence transcriptome analysis in Lentinula edodes.</title>
        <authorList>
            <person name="Sakamoto Y."/>
            <person name="Nakade K."/>
            <person name="Sato S."/>
            <person name="Yoshida Y."/>
            <person name="Miyazaki K."/>
            <person name="Natsume S."/>
            <person name="Konno N."/>
        </authorList>
    </citation>
    <scope>NUCLEOTIDE SEQUENCE [LARGE SCALE GENOMIC DNA]</scope>
    <source>
        <strain evidence="2 3">NBRC 111202</strain>
    </source>
</reference>
<gene>
    <name evidence="2" type="ORF">LENED_005820</name>
</gene>
<dbReference type="AlphaFoldDB" id="A0A1Q3EAE4"/>
<comment type="caution">
    <text evidence="2">The sequence shown here is derived from an EMBL/GenBank/DDBJ whole genome shotgun (WGS) entry which is preliminary data.</text>
</comment>
<keyword evidence="3" id="KW-1185">Reference proteome</keyword>
<dbReference type="EMBL" id="BDGU01000175">
    <property type="protein sequence ID" value="GAW04054.1"/>
    <property type="molecule type" value="Genomic_DNA"/>
</dbReference>
<evidence type="ECO:0000313" key="2">
    <source>
        <dbReference type="EMBL" id="GAW04054.1"/>
    </source>
</evidence>
<feature type="compositionally biased region" description="Polar residues" evidence="1">
    <location>
        <begin position="121"/>
        <end position="134"/>
    </location>
</feature>
<protein>
    <submittedName>
        <fullName evidence="2">Uncharacterized protein</fullName>
    </submittedName>
</protein>
<feature type="region of interest" description="Disordered" evidence="1">
    <location>
        <begin position="109"/>
        <end position="134"/>
    </location>
</feature>